<keyword evidence="1" id="KW-1133">Transmembrane helix</keyword>
<dbReference type="InterPro" id="IPR006976">
    <property type="entry name" value="VanZ-like"/>
</dbReference>
<dbReference type="PATRIC" id="fig|1423733.4.peg.300"/>
<evidence type="ECO:0000313" key="3">
    <source>
        <dbReference type="EMBL" id="KRM74199.1"/>
    </source>
</evidence>
<name>A0A0R2B4S5_SECCO</name>
<feature type="transmembrane region" description="Helical" evidence="1">
    <location>
        <begin position="34"/>
        <end position="57"/>
    </location>
</feature>
<feature type="transmembrane region" description="Helical" evidence="1">
    <location>
        <begin position="111"/>
        <end position="132"/>
    </location>
</feature>
<dbReference type="AlphaFoldDB" id="A0A0R2B4S5"/>
<dbReference type="Proteomes" id="UP000051845">
    <property type="component" value="Unassembled WGS sequence"/>
</dbReference>
<keyword evidence="1" id="KW-0472">Membrane</keyword>
<dbReference type="PANTHER" id="PTHR36834:SF1">
    <property type="entry name" value="INTEGRAL MEMBRANE PROTEIN"/>
    <property type="match status" value="1"/>
</dbReference>
<gene>
    <name evidence="3" type="ORF">FC82_GL000276</name>
</gene>
<reference evidence="3 4" key="1">
    <citation type="journal article" date="2015" name="Genome Announc.">
        <title>Expanding the biotechnology potential of lactobacilli through comparative genomics of 213 strains and associated genera.</title>
        <authorList>
            <person name="Sun Z."/>
            <person name="Harris H.M."/>
            <person name="McCann A."/>
            <person name="Guo C."/>
            <person name="Argimon S."/>
            <person name="Zhang W."/>
            <person name="Yang X."/>
            <person name="Jeffery I.B."/>
            <person name="Cooney J.C."/>
            <person name="Kagawa T.F."/>
            <person name="Liu W."/>
            <person name="Song Y."/>
            <person name="Salvetti E."/>
            <person name="Wrobel A."/>
            <person name="Rasinkangas P."/>
            <person name="Parkhill J."/>
            <person name="Rea M.C."/>
            <person name="O'Sullivan O."/>
            <person name="Ritari J."/>
            <person name="Douillard F.P."/>
            <person name="Paul Ross R."/>
            <person name="Yang R."/>
            <person name="Briner A.E."/>
            <person name="Felis G.E."/>
            <person name="de Vos W.M."/>
            <person name="Barrangou R."/>
            <person name="Klaenhammer T.R."/>
            <person name="Caufield P.W."/>
            <person name="Cui Y."/>
            <person name="Zhang H."/>
            <person name="O'Toole P.W."/>
        </authorList>
    </citation>
    <scope>NUCLEOTIDE SEQUENCE [LARGE SCALE GENOMIC DNA]</scope>
    <source>
        <strain evidence="3 4">DSM 20515</strain>
    </source>
</reference>
<dbReference type="PANTHER" id="PTHR36834">
    <property type="entry name" value="MEMBRANE PROTEIN-RELATED"/>
    <property type="match status" value="1"/>
</dbReference>
<feature type="domain" description="VanZ-like" evidence="2">
    <location>
        <begin position="40"/>
        <end position="161"/>
    </location>
</feature>
<organism evidence="3 4">
    <name type="scientific">Secundilactobacillus collinoides DSM 20515 = JCM 1123</name>
    <dbReference type="NCBI Taxonomy" id="1423733"/>
    <lineage>
        <taxon>Bacteria</taxon>
        <taxon>Bacillati</taxon>
        <taxon>Bacillota</taxon>
        <taxon>Bacilli</taxon>
        <taxon>Lactobacillales</taxon>
        <taxon>Lactobacillaceae</taxon>
        <taxon>Secundilactobacillus</taxon>
    </lineage>
</organism>
<comment type="caution">
    <text evidence="3">The sequence shown here is derived from an EMBL/GenBank/DDBJ whole genome shotgun (WGS) entry which is preliminary data.</text>
</comment>
<evidence type="ECO:0000259" key="2">
    <source>
        <dbReference type="Pfam" id="PF04892"/>
    </source>
</evidence>
<protein>
    <recommendedName>
        <fullName evidence="2">VanZ-like domain-containing protein</fullName>
    </recommendedName>
</protein>
<feature type="transmembrane region" description="Helical" evidence="1">
    <location>
        <begin position="6"/>
        <end position="22"/>
    </location>
</feature>
<dbReference type="InterPro" id="IPR053150">
    <property type="entry name" value="Teicoplanin_resist-assoc"/>
</dbReference>
<accession>A0A0R2B4S5</accession>
<feature type="transmembrane region" description="Helical" evidence="1">
    <location>
        <begin position="144"/>
        <end position="162"/>
    </location>
</feature>
<dbReference type="EMBL" id="AYYR01000093">
    <property type="protein sequence ID" value="KRM74199.1"/>
    <property type="molecule type" value="Genomic_DNA"/>
</dbReference>
<evidence type="ECO:0000256" key="1">
    <source>
        <dbReference type="SAM" id="Phobius"/>
    </source>
</evidence>
<dbReference type="Pfam" id="PF04892">
    <property type="entry name" value="VanZ"/>
    <property type="match status" value="1"/>
</dbReference>
<keyword evidence="1" id="KW-0812">Transmembrane</keyword>
<evidence type="ECO:0000313" key="4">
    <source>
        <dbReference type="Proteomes" id="UP000051845"/>
    </source>
</evidence>
<dbReference type="RefSeq" id="WP_054762748.1">
    <property type="nucleotide sequence ID" value="NZ_AYYR01000093.1"/>
</dbReference>
<sequence>MTTFYQWIPYLVALFALMVWLGQLTSTKRTAGEMITIVSFGMYMAVLGFLTLTPTAYNYGVPTLTPVWFGPVPMNFRAFQGMSMDFYLNIIMTVPLGVYLALWKPLKAWKVIAAGILLGLTIEGTQFCLDWGVHLERWVDINDVITNAAGLIVGYAAVALLYRTPFKTIVRFFKVRPRSLPSKTINKAA</sequence>
<feature type="transmembrane region" description="Helical" evidence="1">
    <location>
        <begin position="86"/>
        <end position="104"/>
    </location>
</feature>
<proteinExistence type="predicted"/>